<dbReference type="SUPFAM" id="SSF48452">
    <property type="entry name" value="TPR-like"/>
    <property type="match status" value="1"/>
</dbReference>
<dbReference type="GO" id="GO:0030008">
    <property type="term" value="C:TRAPP complex"/>
    <property type="evidence" value="ECO:0007669"/>
    <property type="project" value="TreeGrafter"/>
</dbReference>
<proteinExistence type="predicted"/>
<gene>
    <name evidence="2" type="ORF">NQ318_018889</name>
</gene>
<dbReference type="GO" id="GO:0005794">
    <property type="term" value="C:Golgi apparatus"/>
    <property type="evidence" value="ECO:0007669"/>
    <property type="project" value="TreeGrafter"/>
</dbReference>
<dbReference type="SMART" id="SM00028">
    <property type="entry name" value="TPR"/>
    <property type="match status" value="3"/>
</dbReference>
<feature type="compositionally biased region" description="Polar residues" evidence="1">
    <location>
        <begin position="8"/>
        <end position="17"/>
    </location>
</feature>
<protein>
    <recommendedName>
        <fullName evidence="4">Trafficking protein particle complex subunit 12</fullName>
    </recommendedName>
</protein>
<evidence type="ECO:0000313" key="3">
    <source>
        <dbReference type="Proteomes" id="UP001162162"/>
    </source>
</evidence>
<evidence type="ECO:0000313" key="2">
    <source>
        <dbReference type="EMBL" id="KAJ8963409.1"/>
    </source>
</evidence>
<organism evidence="2 3">
    <name type="scientific">Aromia moschata</name>
    <dbReference type="NCBI Taxonomy" id="1265417"/>
    <lineage>
        <taxon>Eukaryota</taxon>
        <taxon>Metazoa</taxon>
        <taxon>Ecdysozoa</taxon>
        <taxon>Arthropoda</taxon>
        <taxon>Hexapoda</taxon>
        <taxon>Insecta</taxon>
        <taxon>Pterygota</taxon>
        <taxon>Neoptera</taxon>
        <taxon>Endopterygota</taxon>
        <taxon>Coleoptera</taxon>
        <taxon>Polyphaga</taxon>
        <taxon>Cucujiformia</taxon>
        <taxon>Chrysomeloidea</taxon>
        <taxon>Cerambycidae</taxon>
        <taxon>Cerambycinae</taxon>
        <taxon>Callichromatini</taxon>
        <taxon>Aromia</taxon>
    </lineage>
</organism>
<dbReference type="EMBL" id="JAPWTK010000001">
    <property type="protein sequence ID" value="KAJ8963409.1"/>
    <property type="molecule type" value="Genomic_DNA"/>
</dbReference>
<keyword evidence="3" id="KW-1185">Reference proteome</keyword>
<dbReference type="PANTHER" id="PTHR21581">
    <property type="entry name" value="D-ALANYL-D-ALANINE CARBOXYPEPTIDASE"/>
    <property type="match status" value="1"/>
</dbReference>
<name>A0AAV8ZJ83_9CUCU</name>
<accession>A0AAV8ZJ83</accession>
<dbReference type="InterPro" id="IPR011990">
    <property type="entry name" value="TPR-like_helical_dom_sf"/>
</dbReference>
<dbReference type="AlphaFoldDB" id="A0AAV8ZJ83"/>
<dbReference type="Proteomes" id="UP001162162">
    <property type="component" value="Unassembled WGS sequence"/>
</dbReference>
<evidence type="ECO:0000256" key="1">
    <source>
        <dbReference type="SAM" id="MobiDB-lite"/>
    </source>
</evidence>
<comment type="caution">
    <text evidence="2">The sequence shown here is derived from an EMBL/GenBank/DDBJ whole genome shotgun (WGS) entry which is preliminary data.</text>
</comment>
<dbReference type="InterPro" id="IPR019734">
    <property type="entry name" value="TPR_rpt"/>
</dbReference>
<reference evidence="2" key="1">
    <citation type="journal article" date="2023" name="Insect Mol. Biol.">
        <title>Genome sequencing provides insights into the evolution of gene families encoding plant cell wall-degrading enzymes in longhorned beetles.</title>
        <authorList>
            <person name="Shin N.R."/>
            <person name="Okamura Y."/>
            <person name="Kirsch R."/>
            <person name="Pauchet Y."/>
        </authorList>
    </citation>
    <scope>NUCLEOTIDE SEQUENCE</scope>
    <source>
        <strain evidence="2">AMC_N1</strain>
    </source>
</reference>
<dbReference type="PANTHER" id="PTHR21581:SF6">
    <property type="entry name" value="TRAFFICKING PROTEIN PARTICLE COMPLEX SUBUNIT 12"/>
    <property type="match status" value="1"/>
</dbReference>
<evidence type="ECO:0008006" key="4">
    <source>
        <dbReference type="Google" id="ProtNLM"/>
    </source>
</evidence>
<sequence>MIVEMSDNAASSLSQYFGSPDDKRDQLDFAQELSDASSRIGGLKLDDNQRGADQNEPEVCRMFAESPPQPKDPTAAFFDLIGNSHVSAASGIISDLGISSNDDGYSPRVAVGTEADRRRDAWIPGERTRQSLIACATATPGTYCPDRDMLTMPGVLLEEELGDAVGEAVSMCLGEAEAAQRRVLSASDVTQDERGLRELVQAGAYRAAINLTARLLTIYGQGRGRAGHPSKHSPHSLQLWFTRIALLIKTKAYNIASSGSGAVRSARQTGPVLPVLSRDVRGRPGSIASFSFRLLLAELPMHCGKPKESLTKLFGMLATISHMLGNLRQGLCEDGNPMGIGESDRADSLRLWNGREVRVMHSIINCALALKDYELAMELLGQLCERDGAPKHCLLSALGRLHLQLGDVAGAEVCFNEAAEAKGGAPGVRELVDRGLLSVSSEFLRRGLRGVSAGQHVGTHQYYAAILNNMGVCLLYGGHLKEAIAVLESAIASNPVHALHESLLLNLCTLYDMESSKGRMKKFALLRQISRYQADAPTTILEKLYG</sequence>
<dbReference type="Gene3D" id="1.25.40.10">
    <property type="entry name" value="Tetratricopeptide repeat domain"/>
    <property type="match status" value="1"/>
</dbReference>
<feature type="region of interest" description="Disordered" evidence="1">
    <location>
        <begin position="1"/>
        <end position="32"/>
    </location>
</feature>